<dbReference type="Proteomes" id="UP000796761">
    <property type="component" value="Unassembled WGS sequence"/>
</dbReference>
<name>A0A8K1D6S5_9PASS</name>
<feature type="non-terminal residue" evidence="2">
    <location>
        <position position="50"/>
    </location>
</feature>
<protein>
    <submittedName>
        <fullName evidence="2">Uncharacterized protein</fullName>
    </submittedName>
</protein>
<evidence type="ECO:0000256" key="1">
    <source>
        <dbReference type="SAM" id="MobiDB-lite"/>
    </source>
</evidence>
<dbReference type="AlphaFoldDB" id="A0A8K1D6S5"/>
<evidence type="ECO:0000313" key="2">
    <source>
        <dbReference type="EMBL" id="TRZ06215.1"/>
    </source>
</evidence>
<organism evidence="2 3">
    <name type="scientific">Zosterops borbonicus</name>
    <dbReference type="NCBI Taxonomy" id="364589"/>
    <lineage>
        <taxon>Eukaryota</taxon>
        <taxon>Metazoa</taxon>
        <taxon>Chordata</taxon>
        <taxon>Craniata</taxon>
        <taxon>Vertebrata</taxon>
        <taxon>Euteleostomi</taxon>
        <taxon>Archelosauria</taxon>
        <taxon>Archosauria</taxon>
        <taxon>Dinosauria</taxon>
        <taxon>Saurischia</taxon>
        <taxon>Theropoda</taxon>
        <taxon>Coelurosauria</taxon>
        <taxon>Aves</taxon>
        <taxon>Neognathae</taxon>
        <taxon>Neoaves</taxon>
        <taxon>Telluraves</taxon>
        <taxon>Australaves</taxon>
        <taxon>Passeriformes</taxon>
        <taxon>Sylvioidea</taxon>
        <taxon>Zosteropidae</taxon>
        <taxon>Zosterops</taxon>
    </lineage>
</organism>
<feature type="region of interest" description="Disordered" evidence="1">
    <location>
        <begin position="22"/>
        <end position="50"/>
    </location>
</feature>
<evidence type="ECO:0000313" key="3">
    <source>
        <dbReference type="Proteomes" id="UP000796761"/>
    </source>
</evidence>
<dbReference type="OrthoDB" id="378874at2759"/>
<reference evidence="2" key="1">
    <citation type="submission" date="2019-04" db="EMBL/GenBank/DDBJ databases">
        <title>Genome assembly of Zosterops borbonicus 15179.</title>
        <authorList>
            <person name="Leroy T."/>
            <person name="Anselmetti Y."/>
            <person name="Tilak M.-K."/>
            <person name="Nabholz B."/>
        </authorList>
    </citation>
    <scope>NUCLEOTIDE SEQUENCE</scope>
    <source>
        <strain evidence="2">HGM_15179</strain>
        <tissue evidence="2">Muscle</tissue>
    </source>
</reference>
<comment type="caution">
    <text evidence="2">The sequence shown here is derived from an EMBL/GenBank/DDBJ whole genome shotgun (WGS) entry which is preliminary data.</text>
</comment>
<dbReference type="EMBL" id="SWJQ01002748">
    <property type="protein sequence ID" value="TRZ06215.1"/>
    <property type="molecule type" value="Genomic_DNA"/>
</dbReference>
<proteinExistence type="predicted"/>
<sequence length="50" mass="5698">MLTLPPGLTEEEEALQKRFAKLRKKDPEKGPTPTFQPFQRSVSADDDPQE</sequence>
<accession>A0A8K1D6S5</accession>
<keyword evidence="3" id="KW-1185">Reference proteome</keyword>
<gene>
    <name evidence="2" type="ORF">HGM15179_020893</name>
</gene>
<feature type="compositionally biased region" description="Polar residues" evidence="1">
    <location>
        <begin position="33"/>
        <end position="42"/>
    </location>
</feature>